<dbReference type="OrthoDB" id="149299at2"/>
<evidence type="ECO:0000313" key="3">
    <source>
        <dbReference type="Proteomes" id="UP000320239"/>
    </source>
</evidence>
<comment type="caution">
    <text evidence="2">The sequence shown here is derived from an EMBL/GenBank/DDBJ whole genome shotgun (WGS) entry which is preliminary data.</text>
</comment>
<feature type="region of interest" description="Disordered" evidence="1">
    <location>
        <begin position="127"/>
        <end position="176"/>
    </location>
</feature>
<dbReference type="Pfam" id="PF04404">
    <property type="entry name" value="ERF"/>
    <property type="match status" value="1"/>
</dbReference>
<dbReference type="EMBL" id="VIWY01000003">
    <property type="protein sequence ID" value="TWG21002.1"/>
    <property type="molecule type" value="Genomic_DNA"/>
</dbReference>
<accession>A0A561WAW1</accession>
<reference evidence="2 3" key="1">
    <citation type="submission" date="2019-06" db="EMBL/GenBank/DDBJ databases">
        <title>Sequencing the genomes of 1000 actinobacteria strains.</title>
        <authorList>
            <person name="Klenk H.-P."/>
        </authorList>
    </citation>
    <scope>NUCLEOTIDE SEQUENCE [LARGE SCALE GENOMIC DNA]</scope>
    <source>
        <strain evidence="2 3">DSM 43866</strain>
    </source>
</reference>
<dbReference type="Proteomes" id="UP000320239">
    <property type="component" value="Unassembled WGS sequence"/>
</dbReference>
<feature type="compositionally biased region" description="Low complexity" evidence="1">
    <location>
        <begin position="127"/>
        <end position="151"/>
    </location>
</feature>
<evidence type="ECO:0000313" key="2">
    <source>
        <dbReference type="EMBL" id="TWG21002.1"/>
    </source>
</evidence>
<dbReference type="AlphaFoldDB" id="A0A561WAW1"/>
<gene>
    <name evidence="2" type="ORF">FHX34_103531</name>
</gene>
<keyword evidence="3" id="KW-1185">Reference proteome</keyword>
<sequence>MIEPKNIDEAMLAFQADPPVLIKDKAAHQSKYADLVQANAVILPKLNALGVVWRTWTGFLDDGKFALKYKLLHVASGTFQDGVWPLKLSDNPQQTGSQATYARRYALTIATGVAAEGDDDDGAAAAGQRYAQRANQRQQRAAAAPAAEGPAVQRTQRPQASRPPLPGESPDGKVDQKQMRHMHALWNELGYGGEENRETRLSLTARVLGLAELNSSSDLTREQADQVIAALIERRDRQRAEAGQ</sequence>
<dbReference type="RefSeq" id="WP_122979683.1">
    <property type="nucleotide sequence ID" value="NZ_BOMX01000113.1"/>
</dbReference>
<evidence type="ECO:0000256" key="1">
    <source>
        <dbReference type="SAM" id="MobiDB-lite"/>
    </source>
</evidence>
<protein>
    <submittedName>
        <fullName evidence="2">ERF superfamily protein</fullName>
    </submittedName>
</protein>
<proteinExistence type="predicted"/>
<organism evidence="2 3">
    <name type="scientific">Actinoplanes teichomyceticus</name>
    <dbReference type="NCBI Taxonomy" id="1867"/>
    <lineage>
        <taxon>Bacteria</taxon>
        <taxon>Bacillati</taxon>
        <taxon>Actinomycetota</taxon>
        <taxon>Actinomycetes</taxon>
        <taxon>Micromonosporales</taxon>
        <taxon>Micromonosporaceae</taxon>
        <taxon>Actinoplanes</taxon>
    </lineage>
</organism>
<name>A0A561WAW1_ACTTI</name>
<dbReference type="InterPro" id="IPR007499">
    <property type="entry name" value="ERF_bacteria_virus"/>
</dbReference>